<feature type="transmembrane region" description="Helical" evidence="1">
    <location>
        <begin position="91"/>
        <end position="107"/>
    </location>
</feature>
<dbReference type="PANTHER" id="PTHR36834">
    <property type="entry name" value="MEMBRANE PROTEIN-RELATED"/>
    <property type="match status" value="1"/>
</dbReference>
<organism evidence="3 4">
    <name type="scientific">Chengkuizengella marina</name>
    <dbReference type="NCBI Taxonomy" id="2507566"/>
    <lineage>
        <taxon>Bacteria</taxon>
        <taxon>Bacillati</taxon>
        <taxon>Bacillota</taxon>
        <taxon>Bacilli</taxon>
        <taxon>Bacillales</taxon>
        <taxon>Paenibacillaceae</taxon>
        <taxon>Chengkuizengella</taxon>
    </lineage>
</organism>
<dbReference type="InterPro" id="IPR053150">
    <property type="entry name" value="Teicoplanin_resist-assoc"/>
</dbReference>
<keyword evidence="1" id="KW-0472">Membrane</keyword>
<keyword evidence="4" id="KW-1185">Reference proteome</keyword>
<reference evidence="3 4" key="1">
    <citation type="submission" date="2019-01" db="EMBL/GenBank/DDBJ databases">
        <title>Chengkuizengella sp. nov., isolated from deep-sea sediment of East Pacific Ocean.</title>
        <authorList>
            <person name="Yang J."/>
            <person name="Lai Q."/>
            <person name="Shao Z."/>
        </authorList>
    </citation>
    <scope>NUCLEOTIDE SEQUENCE [LARGE SCALE GENOMIC DNA]</scope>
    <source>
        <strain evidence="3 4">YPA3-1-1</strain>
    </source>
</reference>
<name>A0A6N9Q4E6_9BACL</name>
<dbReference type="Proteomes" id="UP000448943">
    <property type="component" value="Unassembled WGS sequence"/>
</dbReference>
<dbReference type="EMBL" id="SIJB01000027">
    <property type="protein sequence ID" value="NBI29696.1"/>
    <property type="molecule type" value="Genomic_DNA"/>
</dbReference>
<evidence type="ECO:0000259" key="2">
    <source>
        <dbReference type="Pfam" id="PF04892"/>
    </source>
</evidence>
<proteinExistence type="predicted"/>
<accession>A0A6N9Q4E6</accession>
<dbReference type="RefSeq" id="WP_160646502.1">
    <property type="nucleotide sequence ID" value="NZ_SIJB01000027.1"/>
</dbReference>
<comment type="caution">
    <text evidence="3">The sequence shown here is derived from an EMBL/GenBank/DDBJ whole genome shotgun (WGS) entry which is preliminary data.</text>
</comment>
<dbReference type="PANTHER" id="PTHR36834:SF1">
    <property type="entry name" value="INTEGRAL MEMBRANE PROTEIN"/>
    <property type="match status" value="1"/>
</dbReference>
<dbReference type="AlphaFoldDB" id="A0A6N9Q4E6"/>
<dbReference type="Pfam" id="PF04892">
    <property type="entry name" value="VanZ"/>
    <property type="match status" value="1"/>
</dbReference>
<gene>
    <name evidence="3" type="ORF">ERL59_12075</name>
</gene>
<dbReference type="OrthoDB" id="4822551at2"/>
<keyword evidence="1" id="KW-1133">Transmembrane helix</keyword>
<feature type="transmembrane region" description="Helical" evidence="1">
    <location>
        <begin position="61"/>
        <end position="84"/>
    </location>
</feature>
<feature type="transmembrane region" description="Helical" evidence="1">
    <location>
        <begin position="119"/>
        <end position="136"/>
    </location>
</feature>
<evidence type="ECO:0000313" key="4">
    <source>
        <dbReference type="Proteomes" id="UP000448943"/>
    </source>
</evidence>
<protein>
    <submittedName>
        <fullName evidence="3">VanZ family protein</fullName>
    </submittedName>
</protein>
<feature type="domain" description="VanZ-like" evidence="2">
    <location>
        <begin position="14"/>
        <end position="136"/>
    </location>
</feature>
<feature type="transmembrane region" description="Helical" evidence="1">
    <location>
        <begin position="7"/>
        <end position="25"/>
    </location>
</feature>
<sequence length="146" mass="17291">MKTLLRGIIAILMIFYLFVLIYWMFVGFGRTEINSSFSYNLTPFSTIKQYFYYYNYFEPEIWIINIIGNIAVFIPFGVFVPFVLRYNIFKFIFHFILGITCLEVFQLVLKRGSFDIDDIILNTIGAIIGFIIYKIVKRLLERKVIG</sequence>
<evidence type="ECO:0000256" key="1">
    <source>
        <dbReference type="SAM" id="Phobius"/>
    </source>
</evidence>
<dbReference type="InterPro" id="IPR006976">
    <property type="entry name" value="VanZ-like"/>
</dbReference>
<keyword evidence="1" id="KW-0812">Transmembrane</keyword>
<evidence type="ECO:0000313" key="3">
    <source>
        <dbReference type="EMBL" id="NBI29696.1"/>
    </source>
</evidence>